<evidence type="ECO:0000256" key="4">
    <source>
        <dbReference type="ARBA" id="ARBA00022989"/>
    </source>
</evidence>
<comment type="subcellular location">
    <subcellularLocation>
        <location evidence="1">Cell membrane</location>
        <topology evidence="1">Multi-pass membrane protein</topology>
    </subcellularLocation>
</comment>
<feature type="transmembrane region" description="Helical" evidence="6">
    <location>
        <begin position="78"/>
        <end position="97"/>
    </location>
</feature>
<gene>
    <name evidence="7" type="ORF">COT42_03210</name>
</gene>
<dbReference type="EMBL" id="PEYM01000057">
    <property type="protein sequence ID" value="PIS30332.1"/>
    <property type="molecule type" value="Genomic_DNA"/>
</dbReference>
<sequence length="448" mass="50684">MSIAQKSFILFRRDLFVYAISIVTSAIIARTLGPVQMGIWLICLMIPSYAEAFGRLKLDVSAVYFLGKKRCSLGEMTFIINVVSLFFGFLFFVLVVWQINFVQAFLFKNAIVPNSLIYLVMIFVVIRFIGMNYSYLLIYLEDVHAYNAFVFIQQILGSVFAIVFLVFFQAKLFGMIFALLFAGILSVMFAAWKIQKKEKIVPRFDLGIMADLIKFSYKLYLSGIVGFLNQYVSSLFVAYYLLPAQVAYFRMGQDKALLLQKIPQSISTILYPRISKLNDDDNNTAKITVLSFRVSLILMVLAAIAGIFLIKPVVLVLYGKDYLPLSIAFWILIPGLVLSGASAMFTQYFMGIGRPQIDLAISIVPLISQIILGFIFIPIYGVIGAAVTASFTLIIRSLVAMFVFHRISKVPLREVVLPTSEDFSLIFNFIKGQINSFFARFRKIKNNF</sequence>
<evidence type="ECO:0000256" key="2">
    <source>
        <dbReference type="ARBA" id="ARBA00022475"/>
    </source>
</evidence>
<reference evidence="7 8" key="1">
    <citation type="submission" date="2017-09" db="EMBL/GenBank/DDBJ databases">
        <title>Depth-based differentiation of microbial function through sediment-hosted aquifers and enrichment of novel symbionts in the deep terrestrial subsurface.</title>
        <authorList>
            <person name="Probst A.J."/>
            <person name="Ladd B."/>
            <person name="Jarett J.K."/>
            <person name="Geller-Mcgrath D.E."/>
            <person name="Sieber C.M."/>
            <person name="Emerson J.B."/>
            <person name="Anantharaman K."/>
            <person name="Thomas B.C."/>
            <person name="Malmstrom R."/>
            <person name="Stieglmeier M."/>
            <person name="Klingl A."/>
            <person name="Woyke T."/>
            <person name="Ryan C.M."/>
            <person name="Banfield J.F."/>
        </authorList>
    </citation>
    <scope>NUCLEOTIDE SEQUENCE [LARGE SCALE GENOMIC DNA]</scope>
    <source>
        <strain evidence="7">CG08_land_8_20_14_0_20_45_16</strain>
    </source>
</reference>
<feature type="transmembrane region" description="Helical" evidence="6">
    <location>
        <begin position="117"/>
        <end position="138"/>
    </location>
</feature>
<evidence type="ECO:0000256" key="1">
    <source>
        <dbReference type="ARBA" id="ARBA00004651"/>
    </source>
</evidence>
<dbReference type="PANTHER" id="PTHR30250">
    <property type="entry name" value="PST FAMILY PREDICTED COLANIC ACID TRANSPORTER"/>
    <property type="match status" value="1"/>
</dbReference>
<protein>
    <submittedName>
        <fullName evidence="7">Uncharacterized protein</fullName>
    </submittedName>
</protein>
<organism evidence="7 8">
    <name type="scientific">Candidatus Saganbacteria bacterium CG08_land_8_20_14_0_20_45_16</name>
    <dbReference type="NCBI Taxonomy" id="2014293"/>
    <lineage>
        <taxon>Bacteria</taxon>
        <taxon>Bacillati</taxon>
        <taxon>Saganbacteria</taxon>
    </lineage>
</organism>
<keyword evidence="4 6" id="KW-1133">Transmembrane helix</keyword>
<evidence type="ECO:0000313" key="8">
    <source>
        <dbReference type="Proteomes" id="UP000231343"/>
    </source>
</evidence>
<evidence type="ECO:0000256" key="5">
    <source>
        <dbReference type="ARBA" id="ARBA00023136"/>
    </source>
</evidence>
<name>A0A2H0Y1A5_UNCSA</name>
<evidence type="ECO:0000256" key="6">
    <source>
        <dbReference type="SAM" id="Phobius"/>
    </source>
</evidence>
<feature type="transmembrane region" description="Helical" evidence="6">
    <location>
        <begin position="173"/>
        <end position="192"/>
    </location>
</feature>
<dbReference type="InterPro" id="IPR050833">
    <property type="entry name" value="Poly_Biosynth_Transport"/>
</dbReference>
<comment type="caution">
    <text evidence="7">The sequence shown here is derived from an EMBL/GenBank/DDBJ whole genome shotgun (WGS) entry which is preliminary data.</text>
</comment>
<dbReference type="AlphaFoldDB" id="A0A2H0Y1A5"/>
<dbReference type="Proteomes" id="UP000231343">
    <property type="component" value="Unassembled WGS sequence"/>
</dbReference>
<dbReference type="PANTHER" id="PTHR30250:SF11">
    <property type="entry name" value="O-ANTIGEN TRANSPORTER-RELATED"/>
    <property type="match status" value="1"/>
</dbReference>
<feature type="transmembrane region" description="Helical" evidence="6">
    <location>
        <begin position="325"/>
        <end position="345"/>
    </location>
</feature>
<proteinExistence type="predicted"/>
<dbReference type="GO" id="GO:0005886">
    <property type="term" value="C:plasma membrane"/>
    <property type="evidence" value="ECO:0007669"/>
    <property type="project" value="UniProtKB-SubCell"/>
</dbReference>
<feature type="transmembrane region" description="Helical" evidence="6">
    <location>
        <begin position="357"/>
        <end position="377"/>
    </location>
</feature>
<keyword evidence="5 6" id="KW-0472">Membrane</keyword>
<evidence type="ECO:0000313" key="7">
    <source>
        <dbReference type="EMBL" id="PIS30332.1"/>
    </source>
</evidence>
<feature type="transmembrane region" description="Helical" evidence="6">
    <location>
        <begin position="39"/>
        <end position="58"/>
    </location>
</feature>
<dbReference type="Pfam" id="PF13440">
    <property type="entry name" value="Polysacc_synt_3"/>
    <property type="match status" value="1"/>
</dbReference>
<keyword evidence="3 6" id="KW-0812">Transmembrane</keyword>
<feature type="transmembrane region" description="Helical" evidence="6">
    <location>
        <begin position="15"/>
        <end position="33"/>
    </location>
</feature>
<evidence type="ECO:0000256" key="3">
    <source>
        <dbReference type="ARBA" id="ARBA00022692"/>
    </source>
</evidence>
<feature type="transmembrane region" description="Helical" evidence="6">
    <location>
        <begin position="145"/>
        <end position="167"/>
    </location>
</feature>
<feature type="transmembrane region" description="Helical" evidence="6">
    <location>
        <begin position="296"/>
        <end position="319"/>
    </location>
</feature>
<accession>A0A2H0Y1A5</accession>
<keyword evidence="2" id="KW-1003">Cell membrane</keyword>